<evidence type="ECO:0000259" key="2">
    <source>
        <dbReference type="Pfam" id="PF17919"/>
    </source>
</evidence>
<name>A0A699H7Y1_TANCI</name>
<proteinExistence type="predicted"/>
<dbReference type="AlphaFoldDB" id="A0A699H7Y1"/>
<dbReference type="InterPro" id="IPR036397">
    <property type="entry name" value="RNaseH_sf"/>
</dbReference>
<keyword evidence="4" id="KW-0808">Transferase</keyword>
<reference evidence="4" key="1">
    <citation type="journal article" date="2019" name="Sci. Rep.">
        <title>Draft genome of Tanacetum cinerariifolium, the natural source of mosquito coil.</title>
        <authorList>
            <person name="Yamashiro T."/>
            <person name="Shiraishi A."/>
            <person name="Satake H."/>
            <person name="Nakayama K."/>
        </authorList>
    </citation>
    <scope>NUCLEOTIDE SEQUENCE</scope>
</reference>
<dbReference type="Gene3D" id="3.30.420.10">
    <property type="entry name" value="Ribonuclease H-like superfamily/Ribonuclease H"/>
    <property type="match status" value="1"/>
</dbReference>
<feature type="domain" description="Reverse transcriptase/retrotransposon-derived protein RNase H-like" evidence="2">
    <location>
        <begin position="101"/>
        <end position="199"/>
    </location>
</feature>
<dbReference type="GO" id="GO:0003676">
    <property type="term" value="F:nucleic acid binding"/>
    <property type="evidence" value="ECO:0007669"/>
    <property type="project" value="InterPro"/>
</dbReference>
<dbReference type="GO" id="GO:0003964">
    <property type="term" value="F:RNA-directed DNA polymerase activity"/>
    <property type="evidence" value="ECO:0007669"/>
    <property type="project" value="UniProtKB-KW"/>
</dbReference>
<dbReference type="Pfam" id="PF13456">
    <property type="entry name" value="RVT_3"/>
    <property type="match status" value="1"/>
</dbReference>
<sequence length="659" mass="76294">EKGIVELFFVGTEYQLADLFTKALLEERFKYLVRRLGIRANPKKIKAIADMQSPRTLKEMQSLSEKLTALKRFLSRSAKRSLPFFETLKDITKENKDEYRWTESAKRAFQEMKKVIVELPLLTTPVNKETLYVYVAAATHAISVVLLAERKGKQCPIHYVGRTLNEAERNYAPLEKLALSLLHMSWRLRRYFKAHPIKVITDQPLKQILNKAQASRKLTKYSVELGAYNIAYEPRNAMKGQVMADFLSEAPVGTATEKFFRLPIESPNIDEVERWTLFTDGASNSKEYEALLNGLRMARKIKVRNIDVKVDSKLVASQINGSYVASSTSMIKYLATTKECIAEFIAFVIRNIPRNLNQKADILSKLATHACDHLTKKVLVEVLFERSTDRKEVGAIVEEKEDSWMTPIIRCLSEGVWPEDKDQRRVLRIKINHYVLEEGVIFKKGYLVPMLRCVGPLQANYVIREIHMGSCGMHVEARSVMAKAIRQGYYWPIMHRDARSVTQKCDSCQAHRTSLKQSNGETPFSLTYKSEAVIPAEIRMPTHRTMMIREDENEDELRLNMDLLQERREAAAIIEAKYKSKMEQYYNQKVRTMSFEPDEYVFRRNEASMAEDQYKLGPKWEGPYRVAEAYQNGTYKLQTMRGNEVPRTWHAINFRKCYV</sequence>
<keyword evidence="4" id="KW-0548">Nucleotidyltransferase</keyword>
<dbReference type="SUPFAM" id="SSF56672">
    <property type="entry name" value="DNA/RNA polymerases"/>
    <property type="match status" value="1"/>
</dbReference>
<feature type="non-terminal residue" evidence="4">
    <location>
        <position position="1"/>
    </location>
</feature>
<evidence type="ECO:0000259" key="3">
    <source>
        <dbReference type="Pfam" id="PF17921"/>
    </source>
</evidence>
<dbReference type="SUPFAM" id="SSF53098">
    <property type="entry name" value="Ribonuclease H-like"/>
    <property type="match status" value="1"/>
</dbReference>
<accession>A0A699H7Y1</accession>
<dbReference type="PANTHER" id="PTHR48475:SF2">
    <property type="entry name" value="RIBONUCLEASE H"/>
    <property type="match status" value="1"/>
</dbReference>
<dbReference type="InterPro" id="IPR002156">
    <property type="entry name" value="RNaseH_domain"/>
</dbReference>
<feature type="domain" description="Integrase zinc-binding" evidence="3">
    <location>
        <begin position="461"/>
        <end position="513"/>
    </location>
</feature>
<keyword evidence="4" id="KW-0695">RNA-directed DNA polymerase</keyword>
<dbReference type="InterPro" id="IPR041577">
    <property type="entry name" value="RT_RNaseH_2"/>
</dbReference>
<dbReference type="InterPro" id="IPR043128">
    <property type="entry name" value="Rev_trsase/Diguanyl_cyclase"/>
</dbReference>
<dbReference type="Pfam" id="PF17921">
    <property type="entry name" value="Integrase_H2C2"/>
    <property type="match status" value="1"/>
</dbReference>
<dbReference type="Gene3D" id="3.30.70.270">
    <property type="match status" value="1"/>
</dbReference>
<dbReference type="Pfam" id="PF17919">
    <property type="entry name" value="RT_RNaseH_2"/>
    <property type="match status" value="1"/>
</dbReference>
<evidence type="ECO:0000313" key="4">
    <source>
        <dbReference type="EMBL" id="GEX75136.1"/>
    </source>
</evidence>
<dbReference type="InterPro" id="IPR012337">
    <property type="entry name" value="RNaseH-like_sf"/>
</dbReference>
<organism evidence="4">
    <name type="scientific">Tanacetum cinerariifolium</name>
    <name type="common">Dalmatian daisy</name>
    <name type="synonym">Chrysanthemum cinerariifolium</name>
    <dbReference type="NCBI Taxonomy" id="118510"/>
    <lineage>
        <taxon>Eukaryota</taxon>
        <taxon>Viridiplantae</taxon>
        <taxon>Streptophyta</taxon>
        <taxon>Embryophyta</taxon>
        <taxon>Tracheophyta</taxon>
        <taxon>Spermatophyta</taxon>
        <taxon>Magnoliopsida</taxon>
        <taxon>eudicotyledons</taxon>
        <taxon>Gunneridae</taxon>
        <taxon>Pentapetalae</taxon>
        <taxon>asterids</taxon>
        <taxon>campanulids</taxon>
        <taxon>Asterales</taxon>
        <taxon>Asteraceae</taxon>
        <taxon>Asteroideae</taxon>
        <taxon>Anthemideae</taxon>
        <taxon>Anthemidinae</taxon>
        <taxon>Tanacetum</taxon>
    </lineage>
</organism>
<evidence type="ECO:0000259" key="1">
    <source>
        <dbReference type="Pfam" id="PF13456"/>
    </source>
</evidence>
<comment type="caution">
    <text evidence="4">The sequence shown here is derived from an EMBL/GenBank/DDBJ whole genome shotgun (WGS) entry which is preliminary data.</text>
</comment>
<dbReference type="InterPro" id="IPR043502">
    <property type="entry name" value="DNA/RNA_pol_sf"/>
</dbReference>
<dbReference type="EMBL" id="BKCJ010127725">
    <property type="protein sequence ID" value="GEX75136.1"/>
    <property type="molecule type" value="Genomic_DNA"/>
</dbReference>
<gene>
    <name evidence="4" type="ORF">Tci_347111</name>
</gene>
<protein>
    <submittedName>
        <fullName evidence="4">Reverse transcriptase domain-containing protein</fullName>
    </submittedName>
</protein>
<dbReference type="Gene3D" id="1.10.340.70">
    <property type="match status" value="1"/>
</dbReference>
<dbReference type="InterPro" id="IPR041588">
    <property type="entry name" value="Integrase_H2C2"/>
</dbReference>
<feature type="domain" description="RNase H type-1" evidence="1">
    <location>
        <begin position="287"/>
        <end position="366"/>
    </location>
</feature>
<dbReference type="GO" id="GO:0004523">
    <property type="term" value="F:RNA-DNA hybrid ribonuclease activity"/>
    <property type="evidence" value="ECO:0007669"/>
    <property type="project" value="InterPro"/>
</dbReference>
<dbReference type="PANTHER" id="PTHR48475">
    <property type="entry name" value="RIBONUCLEASE H"/>
    <property type="match status" value="1"/>
</dbReference>